<dbReference type="EMBL" id="JALJOU010000035">
    <property type="protein sequence ID" value="KAK9833544.1"/>
    <property type="molecule type" value="Genomic_DNA"/>
</dbReference>
<comment type="caution">
    <text evidence="3">The sequence shown here is derived from an EMBL/GenBank/DDBJ whole genome shotgun (WGS) entry which is preliminary data.</text>
</comment>
<feature type="coiled-coil region" evidence="1">
    <location>
        <begin position="211"/>
        <end position="238"/>
    </location>
</feature>
<evidence type="ECO:0000256" key="2">
    <source>
        <dbReference type="SAM" id="MobiDB-lite"/>
    </source>
</evidence>
<reference evidence="3 4" key="1">
    <citation type="journal article" date="2024" name="Nat. Commun.">
        <title>Phylogenomics reveals the evolutionary origins of lichenization in chlorophyte algae.</title>
        <authorList>
            <person name="Puginier C."/>
            <person name="Libourel C."/>
            <person name="Otte J."/>
            <person name="Skaloud P."/>
            <person name="Haon M."/>
            <person name="Grisel S."/>
            <person name="Petersen M."/>
            <person name="Berrin J.G."/>
            <person name="Delaux P.M."/>
            <person name="Dal Grande F."/>
            <person name="Keller J."/>
        </authorList>
    </citation>
    <scope>NUCLEOTIDE SEQUENCE [LARGE SCALE GENOMIC DNA]</scope>
    <source>
        <strain evidence="3 4">SAG 245.80</strain>
    </source>
</reference>
<evidence type="ECO:0000256" key="1">
    <source>
        <dbReference type="SAM" id="Coils"/>
    </source>
</evidence>
<protein>
    <submittedName>
        <fullName evidence="3">Uncharacterized protein</fullName>
    </submittedName>
</protein>
<feature type="region of interest" description="Disordered" evidence="2">
    <location>
        <begin position="74"/>
        <end position="113"/>
    </location>
</feature>
<keyword evidence="1" id="KW-0175">Coiled coil</keyword>
<evidence type="ECO:0000313" key="3">
    <source>
        <dbReference type="EMBL" id="KAK9833544.1"/>
    </source>
</evidence>
<evidence type="ECO:0000313" key="4">
    <source>
        <dbReference type="Proteomes" id="UP001445335"/>
    </source>
</evidence>
<feature type="compositionally biased region" description="Low complexity" evidence="2">
    <location>
        <begin position="74"/>
        <end position="83"/>
    </location>
</feature>
<dbReference type="Proteomes" id="UP001445335">
    <property type="component" value="Unassembled WGS sequence"/>
</dbReference>
<accession>A0AAW1RIH5</accession>
<sequence length="397" mass="39696">MDENISDNVVAAAKGRKRASKSPIVRLHLSLSDSGAPAPPEVIKRITKAYEVVEVDGFVFKRKRSVAGTRPSAVAAPAASGPSVHPPAPTSPHAAPCAGPSAGAMKPPEQQQAVGPLVDREPSAEAAEAAAAALAALPGGGGAESARLLAVFELLAQGQAAAAASAEGGETVAVAALRAALDTVLGGVRSALADGTLQCAEERGDGAAAAAAAAEGHKAELRARLAALQQEEAEWHEVLQKNGGLVQQLAAATAGAAAADAALSTRAAEQDGAAAATTLAAAPAADSSRPSAAAPAADAAEAAVAAPIAPAEGEAAAALALRRAQTDAHRMLTIQVEGLCAMVSGVEDLVATAERECGRMQADYHHQKFAMFEHVDSPARLIKEILGRGRGKAHARP</sequence>
<gene>
    <name evidence="3" type="ORF">WJX81_003746</name>
</gene>
<proteinExistence type="predicted"/>
<dbReference type="AlphaFoldDB" id="A0AAW1RIH5"/>
<keyword evidence="4" id="KW-1185">Reference proteome</keyword>
<organism evidence="3 4">
    <name type="scientific">Elliptochloris bilobata</name>
    <dbReference type="NCBI Taxonomy" id="381761"/>
    <lineage>
        <taxon>Eukaryota</taxon>
        <taxon>Viridiplantae</taxon>
        <taxon>Chlorophyta</taxon>
        <taxon>core chlorophytes</taxon>
        <taxon>Trebouxiophyceae</taxon>
        <taxon>Trebouxiophyceae incertae sedis</taxon>
        <taxon>Elliptochloris clade</taxon>
        <taxon>Elliptochloris</taxon>
    </lineage>
</organism>
<name>A0AAW1RIH5_9CHLO</name>